<evidence type="ECO:0000256" key="2">
    <source>
        <dbReference type="ARBA" id="ARBA00022448"/>
    </source>
</evidence>
<name>A0AAW9K9R5_CARML</name>
<dbReference type="AlphaFoldDB" id="A0AAW9K9R5"/>
<dbReference type="CDD" id="cd03255">
    <property type="entry name" value="ABC_MJ0796_LolCDE_FtsE"/>
    <property type="match status" value="1"/>
</dbReference>
<dbReference type="GO" id="GO:0016887">
    <property type="term" value="F:ATP hydrolysis activity"/>
    <property type="evidence" value="ECO:0007669"/>
    <property type="project" value="InterPro"/>
</dbReference>
<dbReference type="FunFam" id="3.40.50.300:FF:000032">
    <property type="entry name" value="Export ABC transporter ATP-binding protein"/>
    <property type="match status" value="1"/>
</dbReference>
<keyword evidence="4 7" id="KW-0067">ATP-binding</keyword>
<evidence type="ECO:0000256" key="1">
    <source>
        <dbReference type="ARBA" id="ARBA00005417"/>
    </source>
</evidence>
<dbReference type="InterPro" id="IPR003439">
    <property type="entry name" value="ABC_transporter-like_ATP-bd"/>
</dbReference>
<gene>
    <name evidence="7" type="ORF">RAK27_10125</name>
</gene>
<dbReference type="Pfam" id="PF00005">
    <property type="entry name" value="ABC_tran"/>
    <property type="match status" value="1"/>
</dbReference>
<evidence type="ECO:0000259" key="6">
    <source>
        <dbReference type="PROSITE" id="PS50893"/>
    </source>
</evidence>
<dbReference type="GO" id="GO:0005524">
    <property type="term" value="F:ATP binding"/>
    <property type="evidence" value="ECO:0007669"/>
    <property type="project" value="UniProtKB-KW"/>
</dbReference>
<dbReference type="GO" id="GO:0098796">
    <property type="term" value="C:membrane protein complex"/>
    <property type="evidence" value="ECO:0007669"/>
    <property type="project" value="UniProtKB-ARBA"/>
</dbReference>
<keyword evidence="3" id="KW-0547">Nucleotide-binding</keyword>
<dbReference type="Proteomes" id="UP001290462">
    <property type="component" value="Unassembled WGS sequence"/>
</dbReference>
<keyword evidence="5" id="KW-0029">Amino-acid transport</keyword>
<protein>
    <submittedName>
        <fullName evidence="7">ABC transporter ATP-binding protein</fullName>
    </submittedName>
</protein>
<proteinExistence type="inferred from homology"/>
<organism evidence="7 8">
    <name type="scientific">Carnobacterium maltaromaticum</name>
    <name type="common">Carnobacterium piscicola</name>
    <dbReference type="NCBI Taxonomy" id="2751"/>
    <lineage>
        <taxon>Bacteria</taxon>
        <taxon>Bacillati</taxon>
        <taxon>Bacillota</taxon>
        <taxon>Bacilli</taxon>
        <taxon>Lactobacillales</taxon>
        <taxon>Carnobacteriaceae</taxon>
        <taxon>Carnobacterium</taxon>
    </lineage>
</organism>
<evidence type="ECO:0000256" key="4">
    <source>
        <dbReference type="ARBA" id="ARBA00022840"/>
    </source>
</evidence>
<dbReference type="SUPFAM" id="SSF52540">
    <property type="entry name" value="P-loop containing nucleoside triphosphate hydrolases"/>
    <property type="match status" value="1"/>
</dbReference>
<dbReference type="GO" id="GO:0022857">
    <property type="term" value="F:transmembrane transporter activity"/>
    <property type="evidence" value="ECO:0007669"/>
    <property type="project" value="UniProtKB-ARBA"/>
</dbReference>
<accession>A0AAW9K9R5</accession>
<comment type="caution">
    <text evidence="7">The sequence shown here is derived from an EMBL/GenBank/DDBJ whole genome shotgun (WGS) entry which is preliminary data.</text>
</comment>
<evidence type="ECO:0000256" key="5">
    <source>
        <dbReference type="ARBA" id="ARBA00022970"/>
    </source>
</evidence>
<dbReference type="InterPro" id="IPR027417">
    <property type="entry name" value="P-loop_NTPase"/>
</dbReference>
<evidence type="ECO:0000313" key="8">
    <source>
        <dbReference type="Proteomes" id="UP001290462"/>
    </source>
</evidence>
<dbReference type="PROSITE" id="PS50893">
    <property type="entry name" value="ABC_TRANSPORTER_2"/>
    <property type="match status" value="1"/>
</dbReference>
<reference evidence="7" key="1">
    <citation type="submission" date="2023-08" db="EMBL/GenBank/DDBJ databases">
        <title>Genomic characterization of piscicolin 126 produced by Carnobacterium maltaromaticum CM22 strain isolated from salmon (Salmo salar).</title>
        <authorList>
            <person name="Gonzalez-Gragera E."/>
            <person name="Garcia-Lopez J.D."/>
            <person name="Teso-Perez C."/>
            <person name="Gimenez-Hernandez I."/>
            <person name="Peralta-Sanchez J.M."/>
            <person name="Valdivia E."/>
            <person name="Montalban-Lopez M."/>
            <person name="Martin-Platero A.M."/>
            <person name="Banos A."/>
            <person name="Martinez-Bueno M."/>
        </authorList>
    </citation>
    <scope>NUCLEOTIDE SEQUENCE</scope>
    <source>
        <strain evidence="7">CM22</strain>
    </source>
</reference>
<feature type="domain" description="ABC transporter" evidence="6">
    <location>
        <begin position="6"/>
        <end position="249"/>
    </location>
</feature>
<evidence type="ECO:0000256" key="3">
    <source>
        <dbReference type="ARBA" id="ARBA00022741"/>
    </source>
</evidence>
<dbReference type="PANTHER" id="PTHR42798:SF7">
    <property type="entry name" value="ALPHA-D-RIBOSE 1-METHYLPHOSPHONATE 5-TRIPHOSPHATE SYNTHASE SUBUNIT PHNL"/>
    <property type="match status" value="1"/>
</dbReference>
<dbReference type="InterPro" id="IPR003593">
    <property type="entry name" value="AAA+_ATPase"/>
</dbReference>
<dbReference type="PANTHER" id="PTHR42798">
    <property type="entry name" value="LIPOPROTEIN-RELEASING SYSTEM ATP-BINDING PROTEIN LOLD"/>
    <property type="match status" value="1"/>
</dbReference>
<dbReference type="GO" id="GO:0006865">
    <property type="term" value="P:amino acid transport"/>
    <property type="evidence" value="ECO:0007669"/>
    <property type="project" value="UniProtKB-KW"/>
</dbReference>
<comment type="similarity">
    <text evidence="1">Belongs to the ABC transporter superfamily.</text>
</comment>
<sequence length="257" mass="28374">MRDSILRAKGLIKSFELGNNVIKAINGIDIEILKGEFVGVMGASGAGKSTFLNILSTIDTPTKGSVEINNKLLASFNEKELADFRRNELGFIFQDYNLLDTLTVKENIILPLTLGMKKSLSKTMKIEERFKKITQIFDIFELESMYPLDLSGGQRQRVAAARAVITNPALIFADEPTGALDSKSASKLLQLLDGLNKNEEATIVMVTHDAVAASYCQRILFISDGIIIRELSRSNLTKGEFLKEILEEIERVGGEVS</sequence>
<evidence type="ECO:0000313" key="7">
    <source>
        <dbReference type="EMBL" id="MDZ5759013.1"/>
    </source>
</evidence>
<dbReference type="RefSeq" id="WP_322809007.1">
    <property type="nucleotide sequence ID" value="NZ_JAVBVO010000003.1"/>
</dbReference>
<keyword evidence="2" id="KW-0813">Transport</keyword>
<dbReference type="EMBL" id="JAVBVO010000003">
    <property type="protein sequence ID" value="MDZ5759013.1"/>
    <property type="molecule type" value="Genomic_DNA"/>
</dbReference>
<dbReference type="InterPro" id="IPR017911">
    <property type="entry name" value="MacB-like_ATP-bd"/>
</dbReference>
<dbReference type="SMART" id="SM00382">
    <property type="entry name" value="AAA"/>
    <property type="match status" value="1"/>
</dbReference>
<dbReference type="Gene3D" id="3.40.50.300">
    <property type="entry name" value="P-loop containing nucleotide triphosphate hydrolases"/>
    <property type="match status" value="1"/>
</dbReference>